<gene>
    <name evidence="2" type="ORF">A3860_25885</name>
</gene>
<keyword evidence="1" id="KW-1133">Transmembrane helix</keyword>
<dbReference type="RefSeq" id="WP_143774158.1">
    <property type="nucleotide sequence ID" value="NZ_LVYD01000046.1"/>
</dbReference>
<organism evidence="2 3">
    <name type="scientific">Niastella vici</name>
    <dbReference type="NCBI Taxonomy" id="1703345"/>
    <lineage>
        <taxon>Bacteria</taxon>
        <taxon>Pseudomonadati</taxon>
        <taxon>Bacteroidota</taxon>
        <taxon>Chitinophagia</taxon>
        <taxon>Chitinophagales</taxon>
        <taxon>Chitinophagaceae</taxon>
        <taxon>Niastella</taxon>
    </lineage>
</organism>
<keyword evidence="3" id="KW-1185">Reference proteome</keyword>
<protein>
    <submittedName>
        <fullName evidence="2">Uncharacterized protein</fullName>
    </submittedName>
</protein>
<dbReference type="STRING" id="1703345.A3860_25885"/>
<evidence type="ECO:0000256" key="1">
    <source>
        <dbReference type="SAM" id="Phobius"/>
    </source>
</evidence>
<reference evidence="2 3" key="1">
    <citation type="submission" date="2016-03" db="EMBL/GenBank/DDBJ databases">
        <title>Niastella vici sp. nov., isolated from farmland soil.</title>
        <authorList>
            <person name="Chen L."/>
            <person name="Wang D."/>
            <person name="Yang S."/>
            <person name="Wang G."/>
        </authorList>
    </citation>
    <scope>NUCLEOTIDE SEQUENCE [LARGE SCALE GENOMIC DNA]</scope>
    <source>
        <strain evidence="2 3">DJ57</strain>
    </source>
</reference>
<feature type="transmembrane region" description="Helical" evidence="1">
    <location>
        <begin position="23"/>
        <end position="42"/>
    </location>
</feature>
<accession>A0A1V9FYB4</accession>
<keyword evidence="1" id="KW-0472">Membrane</keyword>
<name>A0A1V9FYB4_9BACT</name>
<dbReference type="Proteomes" id="UP000192796">
    <property type="component" value="Unassembled WGS sequence"/>
</dbReference>
<dbReference type="EMBL" id="LVYD01000046">
    <property type="protein sequence ID" value="OQP63322.1"/>
    <property type="molecule type" value="Genomic_DNA"/>
</dbReference>
<dbReference type="AlphaFoldDB" id="A0A1V9FYB4"/>
<evidence type="ECO:0000313" key="3">
    <source>
        <dbReference type="Proteomes" id="UP000192796"/>
    </source>
</evidence>
<proteinExistence type="predicted"/>
<comment type="caution">
    <text evidence="2">The sequence shown here is derived from an EMBL/GenBank/DDBJ whole genome shotgun (WGS) entry which is preliminary data.</text>
</comment>
<evidence type="ECO:0000313" key="2">
    <source>
        <dbReference type="EMBL" id="OQP63322.1"/>
    </source>
</evidence>
<sequence length="77" mass="8942">MNYIFLFHLFRPWEWTEGQSSNVINFFAATGTVGALVYAFILDRENSKKINYLANIVSQLTESNQILREQAVLENKK</sequence>
<keyword evidence="1" id="KW-0812">Transmembrane</keyword>